<dbReference type="RefSeq" id="XP_018384882.1">
    <property type="nucleotide sequence ID" value="XM_018530397.1"/>
</dbReference>
<keyword evidence="3" id="KW-1185">Reference proteome</keyword>
<evidence type="ECO:0000313" key="3">
    <source>
        <dbReference type="Proteomes" id="UP000077248"/>
    </source>
</evidence>
<organism evidence="2 3">
    <name type="scientific">Alternaria alternata</name>
    <name type="common">Alternaria rot fungus</name>
    <name type="synonym">Torula alternata</name>
    <dbReference type="NCBI Taxonomy" id="5599"/>
    <lineage>
        <taxon>Eukaryota</taxon>
        <taxon>Fungi</taxon>
        <taxon>Dikarya</taxon>
        <taxon>Ascomycota</taxon>
        <taxon>Pezizomycotina</taxon>
        <taxon>Dothideomycetes</taxon>
        <taxon>Pleosporomycetidae</taxon>
        <taxon>Pleosporales</taxon>
        <taxon>Pleosporineae</taxon>
        <taxon>Pleosporaceae</taxon>
        <taxon>Alternaria</taxon>
        <taxon>Alternaria sect. Alternaria</taxon>
        <taxon>Alternaria alternata complex</taxon>
    </lineage>
</organism>
<proteinExistence type="predicted"/>
<dbReference type="AlphaFoldDB" id="A0A177DJS8"/>
<sequence>MRLYDQMRGTEDGRLMVSLSVSLGVMIEGRGEVPRPRKPQAGRFGQARTSVDHCSDRNEHRTPSKLPHPIVTTIALAFACFTRIWLVYGVARRHSGSEAEVPDAYTVAEDEVDTMTGSRLRNSGSFSNEYVRCGKVFRCERFSRGSPFKALALYKPSENTIRAGLT</sequence>
<dbReference type="EMBL" id="KV441481">
    <property type="protein sequence ID" value="OAG19461.1"/>
    <property type="molecule type" value="Genomic_DNA"/>
</dbReference>
<evidence type="ECO:0000256" key="1">
    <source>
        <dbReference type="SAM" id="MobiDB-lite"/>
    </source>
</evidence>
<dbReference type="GeneID" id="29115991"/>
<evidence type="ECO:0000313" key="2">
    <source>
        <dbReference type="EMBL" id="OAG19461.1"/>
    </source>
</evidence>
<feature type="compositionally biased region" description="Basic and acidic residues" evidence="1">
    <location>
        <begin position="50"/>
        <end position="62"/>
    </location>
</feature>
<feature type="region of interest" description="Disordered" evidence="1">
    <location>
        <begin position="31"/>
        <end position="63"/>
    </location>
</feature>
<gene>
    <name evidence="2" type="ORF">CC77DRAFT_166685</name>
</gene>
<dbReference type="KEGG" id="aalt:CC77DRAFT_166685"/>
<accession>A0A177DJS8</accession>
<dbReference type="Proteomes" id="UP000077248">
    <property type="component" value="Unassembled WGS sequence"/>
</dbReference>
<dbReference type="VEuPathDB" id="FungiDB:CC77DRAFT_166685"/>
<protein>
    <submittedName>
        <fullName evidence="2">Uncharacterized protein</fullName>
    </submittedName>
</protein>
<reference evidence="2 3" key="1">
    <citation type="submission" date="2016-05" db="EMBL/GenBank/DDBJ databases">
        <title>Comparative analysis of secretome profiles of manganese(II)-oxidizing ascomycete fungi.</title>
        <authorList>
            <consortium name="DOE Joint Genome Institute"/>
            <person name="Zeiner C.A."/>
            <person name="Purvine S.O."/>
            <person name="Zink E.M."/>
            <person name="Wu S."/>
            <person name="Pasa-Tolic L."/>
            <person name="Chaput D.L."/>
            <person name="Haridas S."/>
            <person name="Grigoriev I.V."/>
            <person name="Santelli C.M."/>
            <person name="Hansel C.M."/>
        </authorList>
    </citation>
    <scope>NUCLEOTIDE SEQUENCE [LARGE SCALE GENOMIC DNA]</scope>
    <source>
        <strain evidence="2 3">SRC1lrK2f</strain>
    </source>
</reference>
<name>A0A177DJS8_ALTAL</name>